<comment type="caution">
    <text evidence="9">The sequence shown here is derived from an EMBL/GenBank/DDBJ whole genome shotgun (WGS) entry which is preliminary data.</text>
</comment>
<feature type="transmembrane region" description="Helical" evidence="7">
    <location>
        <begin position="259"/>
        <end position="277"/>
    </location>
</feature>
<keyword evidence="3 7" id="KW-1133">Transmembrane helix</keyword>
<name>A0A1D2JDK5_PARBR</name>
<dbReference type="Proteomes" id="UP000242814">
    <property type="component" value="Unassembled WGS sequence"/>
</dbReference>
<dbReference type="VEuPathDB" id="FungiDB:PABG_12164"/>
<dbReference type="InterPro" id="IPR052337">
    <property type="entry name" value="SAT4-like"/>
</dbReference>
<feature type="transmembrane region" description="Helical" evidence="7">
    <location>
        <begin position="307"/>
        <end position="326"/>
    </location>
</feature>
<dbReference type="VEuPathDB" id="FungiDB:PADG_05761"/>
<feature type="transmembrane region" description="Helical" evidence="7">
    <location>
        <begin position="178"/>
        <end position="200"/>
    </location>
</feature>
<feature type="region of interest" description="Disordered" evidence="6">
    <location>
        <begin position="440"/>
        <end position="481"/>
    </location>
</feature>
<protein>
    <recommendedName>
        <fullName evidence="8">Rhodopsin domain-containing protein</fullName>
    </recommendedName>
</protein>
<proteinExistence type="inferred from homology"/>
<dbReference type="PANTHER" id="PTHR33048:SF162">
    <property type="entry name" value="SATRATOXIN BIOSYNTHESIS SC1 CLUSTER PROTEIN 4"/>
    <property type="match status" value="1"/>
</dbReference>
<evidence type="ECO:0000256" key="5">
    <source>
        <dbReference type="ARBA" id="ARBA00038359"/>
    </source>
</evidence>
<feature type="transmembrane region" description="Helical" evidence="7">
    <location>
        <begin position="338"/>
        <end position="361"/>
    </location>
</feature>
<evidence type="ECO:0000256" key="4">
    <source>
        <dbReference type="ARBA" id="ARBA00023136"/>
    </source>
</evidence>
<evidence type="ECO:0000256" key="1">
    <source>
        <dbReference type="ARBA" id="ARBA00004141"/>
    </source>
</evidence>
<feature type="transmembrane region" description="Helical" evidence="7">
    <location>
        <begin position="373"/>
        <end position="395"/>
    </location>
</feature>
<evidence type="ECO:0000256" key="2">
    <source>
        <dbReference type="ARBA" id="ARBA00022692"/>
    </source>
</evidence>
<accession>A0A1D2JDK5</accession>
<dbReference type="InterPro" id="IPR049326">
    <property type="entry name" value="Rhodopsin_dom_fungi"/>
</dbReference>
<evidence type="ECO:0000259" key="8">
    <source>
        <dbReference type="Pfam" id="PF20684"/>
    </source>
</evidence>
<gene>
    <name evidence="9" type="ORF">ACO22_04277</name>
</gene>
<sequence>MIRSLTFPSQVMVRETAGSNNMDLDRARYQAEESFRHIKPQENAGGCVHRLGPLFRTNLFFIAKLKFKEMPPNFPTTPGALWAWSPHYPQLDLGIFTQVRQTLHVLESKSAELHATDPELWTCAMRRLQQANRSSGQGDLTELVLAEWSFFAVCSVLMILRLGLRLRFYRRLFWEDTFAAFGYLFLFAMDVVAMYCVHHIEVYENLAIETPRWNHHFNAMLKLSFTVDVLYNFVIYSIKASFLSFMWRIFHSIPGFRKPWWIITISTVILGLGSLLLEPGTCVKFYLGPCAEKDDIRRNNITLKTGAALDILTDFMIMALPIAFIANSKLPWNQKLGIICLFSLGFVIVATSLVRIISLNFPGMHPPVSWKLFWAMIESSIAVITSCFASCRSLYTLLKRSDNSRSGLSVSSRRIWPSRRRAHPSPHPFDISMSVFQSRSSPSKVATENGEVQPGPWADGESAVKILSQSESETPDDRPTT</sequence>
<evidence type="ECO:0000313" key="10">
    <source>
        <dbReference type="Proteomes" id="UP000242814"/>
    </source>
</evidence>
<dbReference type="Pfam" id="PF20684">
    <property type="entry name" value="Fung_rhodopsin"/>
    <property type="match status" value="1"/>
</dbReference>
<dbReference type="AlphaFoldDB" id="A0A1D2JDK5"/>
<evidence type="ECO:0000256" key="6">
    <source>
        <dbReference type="SAM" id="MobiDB-lite"/>
    </source>
</evidence>
<dbReference type="GO" id="GO:0016020">
    <property type="term" value="C:membrane"/>
    <property type="evidence" value="ECO:0007669"/>
    <property type="project" value="UniProtKB-SubCell"/>
</dbReference>
<comment type="subcellular location">
    <subcellularLocation>
        <location evidence="1">Membrane</location>
        <topology evidence="1">Multi-pass membrane protein</topology>
    </subcellularLocation>
</comment>
<dbReference type="VEuPathDB" id="FungiDB:PABG_12163"/>
<reference evidence="9 10" key="1">
    <citation type="submission" date="2016-06" db="EMBL/GenBank/DDBJ databases">
        <authorList>
            <person name="Kjaerup R.B."/>
            <person name="Dalgaard T.S."/>
            <person name="Juul-Madsen H.R."/>
        </authorList>
    </citation>
    <scope>NUCLEOTIDE SEQUENCE [LARGE SCALE GENOMIC DNA]</scope>
    <source>
        <strain evidence="9 10">Pb300</strain>
    </source>
</reference>
<evidence type="ECO:0000256" key="7">
    <source>
        <dbReference type="SAM" id="Phobius"/>
    </source>
</evidence>
<feature type="domain" description="Rhodopsin" evidence="8">
    <location>
        <begin position="160"/>
        <end position="395"/>
    </location>
</feature>
<feature type="transmembrane region" description="Helical" evidence="7">
    <location>
        <begin position="220"/>
        <end position="238"/>
    </location>
</feature>
<evidence type="ECO:0000313" key="9">
    <source>
        <dbReference type="EMBL" id="ODH27200.1"/>
    </source>
</evidence>
<comment type="similarity">
    <text evidence="5">Belongs to the SAT4 family.</text>
</comment>
<organism evidence="9 10">
    <name type="scientific">Paracoccidioides brasiliensis</name>
    <dbReference type="NCBI Taxonomy" id="121759"/>
    <lineage>
        <taxon>Eukaryota</taxon>
        <taxon>Fungi</taxon>
        <taxon>Dikarya</taxon>
        <taxon>Ascomycota</taxon>
        <taxon>Pezizomycotina</taxon>
        <taxon>Eurotiomycetes</taxon>
        <taxon>Eurotiomycetidae</taxon>
        <taxon>Onygenales</taxon>
        <taxon>Ajellomycetaceae</taxon>
        <taxon>Paracoccidioides</taxon>
    </lineage>
</organism>
<keyword evidence="4 7" id="KW-0472">Membrane</keyword>
<feature type="transmembrane region" description="Helical" evidence="7">
    <location>
        <begin position="148"/>
        <end position="166"/>
    </location>
</feature>
<dbReference type="EMBL" id="LZYO01000165">
    <property type="protein sequence ID" value="ODH27200.1"/>
    <property type="molecule type" value="Genomic_DNA"/>
</dbReference>
<evidence type="ECO:0000256" key="3">
    <source>
        <dbReference type="ARBA" id="ARBA00022989"/>
    </source>
</evidence>
<keyword evidence="2 7" id="KW-0812">Transmembrane</keyword>
<dbReference type="PANTHER" id="PTHR33048">
    <property type="entry name" value="PTH11-LIKE INTEGRAL MEMBRANE PROTEIN (AFU_ORTHOLOGUE AFUA_5G11245)"/>
    <property type="match status" value="1"/>
</dbReference>